<evidence type="ECO:0000256" key="5">
    <source>
        <dbReference type="SAM" id="MobiDB-lite"/>
    </source>
</evidence>
<comment type="subunit">
    <text evidence="3">Component of the pre-66S ribosomal particle.</text>
</comment>
<sequence length="397" mass="44091">MKLIATAEDSGGFKEIVCVKGTDTSSQTAPQPEKISSFDEQGIRSHIQKLTVVPTSQGDVVVAARANGTISLYKTNETYDLINTATDGLVADSKDKDKFASLTTVSGYIFAASEQGRVTIIDPETIRDDISVASCSLKAPLSAFVGHPTQKGVFAYGGKENDVKIVRLFKESPFEDLKPEQLFQGKNVKNDRLDLRVPIWITNIVFINTDKDTEKSWNFITTTGYGQVRKYDTSHGRKPIMDKKLSDKPLKQVALTSNESEVICSDTNATTALFHVEKGTLVAKYKGSVGAVQGLHSYITDDEQLLVTGALDRYVRVFDINTREQVAKVFVGSKVTSVWLLDTSSGKSVPNEDNEDEKKKKKKRPLRRSEKEAQQENPDLVWEELEQLENDTKKRKT</sequence>
<gene>
    <name evidence="6" type="ORF">BN1211_2498</name>
    <name evidence="7" type="ORF">CYBJADRAFT_173769</name>
</gene>
<dbReference type="OMA" id="IWEAKNV"/>
<dbReference type="PANTHER" id="PTHR16038:SF4">
    <property type="entry name" value="WD REPEAT-CONTAINING PROTEIN 74"/>
    <property type="match status" value="1"/>
</dbReference>
<evidence type="ECO:0000256" key="4">
    <source>
        <dbReference type="ARBA" id="ARBA00014234"/>
    </source>
</evidence>
<comment type="function">
    <text evidence="1">Involved in the biogenesis of the 60S ribosomal subunit.</text>
</comment>
<accession>A0A0H5C3H4</accession>
<protein>
    <recommendedName>
        <fullName evidence="4">Ribosome biogenesis protein NSA1</fullName>
    </recommendedName>
</protein>
<dbReference type="EMBL" id="CDQK01000003">
    <property type="protein sequence ID" value="CEP22212.1"/>
    <property type="molecule type" value="Genomic_DNA"/>
</dbReference>
<proteinExistence type="inferred from homology"/>
<evidence type="ECO:0000313" key="6">
    <source>
        <dbReference type="EMBL" id="CEP22212.1"/>
    </source>
</evidence>
<dbReference type="GO" id="GO:0005730">
    <property type="term" value="C:nucleolus"/>
    <property type="evidence" value="ECO:0007669"/>
    <property type="project" value="InterPro"/>
</dbReference>
<dbReference type="Proteomes" id="UP000094389">
    <property type="component" value="Unassembled WGS sequence"/>
</dbReference>
<organism evidence="6 8">
    <name type="scientific">Cyberlindnera jadinii (strain ATCC 18201 / CBS 1600 / BCRC 20928 / JCM 3617 / NBRC 0987 / NRRL Y-1542)</name>
    <name type="common">Torula yeast</name>
    <name type="synonym">Candida utilis</name>
    <dbReference type="NCBI Taxonomy" id="983966"/>
    <lineage>
        <taxon>Eukaryota</taxon>
        <taxon>Fungi</taxon>
        <taxon>Dikarya</taxon>
        <taxon>Ascomycota</taxon>
        <taxon>Saccharomycotina</taxon>
        <taxon>Saccharomycetes</taxon>
        <taxon>Phaffomycetales</taxon>
        <taxon>Phaffomycetaceae</taxon>
        <taxon>Cyberlindnera</taxon>
    </lineage>
</organism>
<evidence type="ECO:0000313" key="7">
    <source>
        <dbReference type="EMBL" id="ODV72767.1"/>
    </source>
</evidence>
<reference evidence="8" key="2">
    <citation type="journal article" date="2015" name="J. Biotechnol.">
        <title>The structure of the Cyberlindnera jadinii genome and its relation to Candida utilis analyzed by the occurrence of single nucleotide polymorphisms.</title>
        <authorList>
            <person name="Rupp O."/>
            <person name="Brinkrolf K."/>
            <person name="Buerth C."/>
            <person name="Kunigo M."/>
            <person name="Schneider J."/>
            <person name="Jaenicke S."/>
            <person name="Goesmann A."/>
            <person name="Puehler A."/>
            <person name="Jaeger K.-E."/>
            <person name="Ernst J.F."/>
        </authorList>
    </citation>
    <scope>NUCLEOTIDE SEQUENCE [LARGE SCALE GENOMIC DNA]</scope>
    <source>
        <strain evidence="8">ATCC 18201 / CBS 1600 / BCRC 20928 / JCM 3617 / NBRC 0987 / NRRL Y-1542</strain>
    </source>
</reference>
<dbReference type="Proteomes" id="UP000038830">
    <property type="component" value="Unassembled WGS sequence"/>
</dbReference>
<dbReference type="InterPro" id="IPR037379">
    <property type="entry name" value="WDR74/Nsa1"/>
</dbReference>
<dbReference type="AlphaFoldDB" id="A0A0H5C3H4"/>
<comment type="similarity">
    <text evidence="2">Belongs to the NSA1 family.</text>
</comment>
<dbReference type="Gene3D" id="2.130.10.10">
    <property type="entry name" value="YVTN repeat-like/Quinoprotein amine dehydrogenase"/>
    <property type="match status" value="1"/>
</dbReference>
<keyword evidence="9" id="KW-1185">Reference proteome</keyword>
<name>A0A0H5C3H4_CYBJN</name>
<evidence type="ECO:0000256" key="3">
    <source>
        <dbReference type="ARBA" id="ARBA00011187"/>
    </source>
</evidence>
<feature type="region of interest" description="Disordered" evidence="5">
    <location>
        <begin position="344"/>
        <end position="397"/>
    </location>
</feature>
<dbReference type="InterPro" id="IPR015943">
    <property type="entry name" value="WD40/YVTN_repeat-like_dom_sf"/>
</dbReference>
<dbReference type="EMBL" id="KV453933">
    <property type="protein sequence ID" value="ODV72767.1"/>
    <property type="molecule type" value="Genomic_DNA"/>
</dbReference>
<dbReference type="SUPFAM" id="SSF50978">
    <property type="entry name" value="WD40 repeat-like"/>
    <property type="match status" value="1"/>
</dbReference>
<dbReference type="PANTHER" id="PTHR16038">
    <property type="entry name" value="NOP SEVEN ASSOCIATED PROTEIN 1"/>
    <property type="match status" value="1"/>
</dbReference>
<evidence type="ECO:0000256" key="2">
    <source>
        <dbReference type="ARBA" id="ARBA00007861"/>
    </source>
</evidence>
<evidence type="ECO:0000313" key="9">
    <source>
        <dbReference type="Proteomes" id="UP000094389"/>
    </source>
</evidence>
<dbReference type="GO" id="GO:0030687">
    <property type="term" value="C:preribosome, large subunit precursor"/>
    <property type="evidence" value="ECO:0007669"/>
    <property type="project" value="TreeGrafter"/>
</dbReference>
<evidence type="ECO:0000313" key="8">
    <source>
        <dbReference type="Proteomes" id="UP000038830"/>
    </source>
</evidence>
<dbReference type="STRING" id="983966.A0A0H5C3H4"/>
<reference evidence="7 9" key="3">
    <citation type="journal article" date="2016" name="Proc. Natl. Acad. Sci. U.S.A.">
        <title>Comparative genomics of biotechnologically important yeasts.</title>
        <authorList>
            <person name="Riley R."/>
            <person name="Haridas S."/>
            <person name="Wolfe K.H."/>
            <person name="Lopes M.R."/>
            <person name="Hittinger C.T."/>
            <person name="Goeker M."/>
            <person name="Salamov A.A."/>
            <person name="Wisecaver J.H."/>
            <person name="Long T.M."/>
            <person name="Calvey C.H."/>
            <person name="Aerts A.L."/>
            <person name="Barry K.W."/>
            <person name="Choi C."/>
            <person name="Clum A."/>
            <person name="Coughlan A.Y."/>
            <person name="Deshpande S."/>
            <person name="Douglass A.P."/>
            <person name="Hanson S.J."/>
            <person name="Klenk H.-P."/>
            <person name="LaButti K.M."/>
            <person name="Lapidus A."/>
            <person name="Lindquist E.A."/>
            <person name="Lipzen A.M."/>
            <person name="Meier-Kolthoff J.P."/>
            <person name="Ohm R.A."/>
            <person name="Otillar R.P."/>
            <person name="Pangilinan J.L."/>
            <person name="Peng Y."/>
            <person name="Rokas A."/>
            <person name="Rosa C.A."/>
            <person name="Scheuner C."/>
            <person name="Sibirny A.A."/>
            <person name="Slot J.C."/>
            <person name="Stielow J.B."/>
            <person name="Sun H."/>
            <person name="Kurtzman C.P."/>
            <person name="Blackwell M."/>
            <person name="Grigoriev I.V."/>
            <person name="Jeffries T.W."/>
        </authorList>
    </citation>
    <scope>NUCLEOTIDE SEQUENCE [LARGE SCALE GENOMIC DNA]</scope>
    <source>
        <strain evidence="9">ATCC 18201 / CBS 1600 / BCRC 20928 / JCM 3617 / NBRC 0987 / NRRL Y-1542</strain>
        <strain evidence="7">NRRL Y-1542</strain>
    </source>
</reference>
<dbReference type="InterPro" id="IPR036322">
    <property type="entry name" value="WD40_repeat_dom_sf"/>
</dbReference>
<evidence type="ECO:0000256" key="1">
    <source>
        <dbReference type="ARBA" id="ARBA00002889"/>
    </source>
</evidence>
<dbReference type="CDD" id="cd22858">
    <property type="entry name" value="Nsa1"/>
    <property type="match status" value="1"/>
</dbReference>
<reference evidence="6" key="1">
    <citation type="submission" date="2014-12" db="EMBL/GenBank/DDBJ databases">
        <authorList>
            <person name="Jaenicke S."/>
        </authorList>
    </citation>
    <scope>NUCLEOTIDE SEQUENCE [LARGE SCALE GENOMIC DNA]</scope>
    <source>
        <strain evidence="6">CBS1600</strain>
    </source>
</reference>
<dbReference type="GO" id="GO:0042273">
    <property type="term" value="P:ribosomal large subunit biogenesis"/>
    <property type="evidence" value="ECO:0007669"/>
    <property type="project" value="InterPro"/>
</dbReference>
<dbReference type="OrthoDB" id="18388at2759"/>
<accession>A0A1E4RZU5</accession>